<evidence type="ECO:0000313" key="1">
    <source>
        <dbReference type="EMBL" id="KAA8586645.1"/>
    </source>
</evidence>
<evidence type="ECO:0000313" key="2">
    <source>
        <dbReference type="Proteomes" id="UP000327493"/>
    </source>
</evidence>
<proteinExistence type="predicted"/>
<name>A0A5J5D279_9PERO</name>
<accession>A0A5J5D279</accession>
<keyword evidence="2" id="KW-1185">Reference proteome</keyword>
<reference evidence="1 2" key="1">
    <citation type="submission" date="2019-08" db="EMBL/GenBank/DDBJ databases">
        <title>A chromosome-level genome assembly, high-density linkage maps, and genome scans reveal the genomic architecture of hybrid incompatibilities underlying speciation via character displacement in darters (Percidae: Etheostominae).</title>
        <authorList>
            <person name="Moran R.L."/>
            <person name="Catchen J.M."/>
            <person name="Fuller R.C."/>
        </authorList>
    </citation>
    <scope>NUCLEOTIDE SEQUENCE [LARGE SCALE GENOMIC DNA]</scope>
    <source>
        <strain evidence="1">EspeVRDwgs_2016</strain>
        <tissue evidence="1">Muscle</tissue>
    </source>
</reference>
<gene>
    <name evidence="1" type="ORF">FQN60_000481</name>
</gene>
<comment type="caution">
    <text evidence="1">The sequence shown here is derived from an EMBL/GenBank/DDBJ whole genome shotgun (WGS) entry which is preliminary data.</text>
</comment>
<dbReference type="Proteomes" id="UP000327493">
    <property type="component" value="Chromosome 13"/>
</dbReference>
<organism evidence="1 2">
    <name type="scientific">Etheostoma spectabile</name>
    <name type="common">orangethroat darter</name>
    <dbReference type="NCBI Taxonomy" id="54343"/>
    <lineage>
        <taxon>Eukaryota</taxon>
        <taxon>Metazoa</taxon>
        <taxon>Chordata</taxon>
        <taxon>Craniata</taxon>
        <taxon>Vertebrata</taxon>
        <taxon>Euteleostomi</taxon>
        <taxon>Actinopterygii</taxon>
        <taxon>Neopterygii</taxon>
        <taxon>Teleostei</taxon>
        <taxon>Neoteleostei</taxon>
        <taxon>Acanthomorphata</taxon>
        <taxon>Eupercaria</taxon>
        <taxon>Perciformes</taxon>
        <taxon>Percoidei</taxon>
        <taxon>Percidae</taxon>
        <taxon>Etheostomatinae</taxon>
        <taxon>Etheostoma</taxon>
    </lineage>
</organism>
<protein>
    <submittedName>
        <fullName evidence="1">Uncharacterized protein</fullName>
    </submittedName>
</protein>
<dbReference type="EMBL" id="VOFY01000013">
    <property type="protein sequence ID" value="KAA8586645.1"/>
    <property type="molecule type" value="Genomic_DNA"/>
</dbReference>
<sequence length="183" mass="20964">MNGVFHGANATCYFRAYTFVQLSQKITLTRIVKLHNSSFQRNTYNIIHANAKRLAVTHHFRQVVVGERRPQQTAQPEQRPCAARPQVLMFVVLSWYEPADALCPQDGVYSEACDEEDREDKQPVDALHWDAGQGAKAVCIRHVIVRADFNPWNTNSLSKKTADWRSKNGIHIVLLVKRYFSLI</sequence>
<dbReference type="AlphaFoldDB" id="A0A5J5D279"/>